<accession>I1X564</accession>
<reference evidence="8" key="1">
    <citation type="journal article" date="2012" name="ISME J.">
        <title>Roseobacter clade bacteria are abundant in coastal sediments and encode a novel combination of sulfur oxidation genes.</title>
        <authorList>
            <person name="Lenk S."/>
            <person name="Moraru C."/>
            <person name="Hahnke S."/>
            <person name="Arnds J."/>
            <person name="Richter M."/>
            <person name="Kube M."/>
            <person name="Reinhardt R."/>
            <person name="Brinkhoff T."/>
            <person name="Harder J."/>
            <person name="Amann R."/>
            <person name="Mussmann M."/>
        </authorList>
    </citation>
    <scope>NUCLEOTIDE SEQUENCE</scope>
</reference>
<comment type="subcellular location">
    <subcellularLocation>
        <location evidence="1">Cell membrane</location>
        <topology evidence="1">Multi-pass membrane protein</topology>
    </subcellularLocation>
</comment>
<feature type="transmembrane region" description="Helical" evidence="7">
    <location>
        <begin position="128"/>
        <end position="149"/>
    </location>
</feature>
<organism evidence="8">
    <name type="scientific">uncultured bacterium ws034A6</name>
    <dbReference type="NCBI Taxonomy" id="1131824"/>
    <lineage>
        <taxon>Bacteria</taxon>
        <taxon>environmental samples</taxon>
    </lineage>
</organism>
<feature type="transmembrane region" description="Helical" evidence="7">
    <location>
        <begin position="161"/>
        <end position="186"/>
    </location>
</feature>
<feature type="transmembrane region" description="Helical" evidence="7">
    <location>
        <begin position="56"/>
        <end position="75"/>
    </location>
</feature>
<dbReference type="PANTHER" id="PTHR34856:SF2">
    <property type="entry name" value="PROTEIN NRFD"/>
    <property type="match status" value="1"/>
</dbReference>
<keyword evidence="5 7" id="KW-1133">Transmembrane helix</keyword>
<keyword evidence="3" id="KW-1003">Cell membrane</keyword>
<feature type="transmembrane region" description="Helical" evidence="7">
    <location>
        <begin position="87"/>
        <end position="108"/>
    </location>
</feature>
<feature type="transmembrane region" description="Helical" evidence="7">
    <location>
        <begin position="192"/>
        <end position="216"/>
    </location>
</feature>
<evidence type="ECO:0000256" key="5">
    <source>
        <dbReference type="ARBA" id="ARBA00022989"/>
    </source>
</evidence>
<dbReference type="InterPro" id="IPR005614">
    <property type="entry name" value="NrfD-like"/>
</dbReference>
<dbReference type="Pfam" id="PF03916">
    <property type="entry name" value="NrfD"/>
    <property type="match status" value="1"/>
</dbReference>
<dbReference type="Gene3D" id="1.20.1630.10">
    <property type="entry name" value="Formate dehydrogenase/DMSO reductase domain"/>
    <property type="match status" value="1"/>
</dbReference>
<feature type="transmembrane region" description="Helical" evidence="7">
    <location>
        <begin position="12"/>
        <end position="36"/>
    </location>
</feature>
<feature type="transmembrane region" description="Helical" evidence="7">
    <location>
        <begin position="275"/>
        <end position="295"/>
    </location>
</feature>
<evidence type="ECO:0000256" key="1">
    <source>
        <dbReference type="ARBA" id="ARBA00004651"/>
    </source>
</evidence>
<dbReference type="InterPro" id="IPR052049">
    <property type="entry name" value="Electron_transfer_protein"/>
</dbReference>
<evidence type="ECO:0000256" key="7">
    <source>
        <dbReference type="SAM" id="Phobius"/>
    </source>
</evidence>
<evidence type="ECO:0000256" key="4">
    <source>
        <dbReference type="ARBA" id="ARBA00022692"/>
    </source>
</evidence>
<dbReference type="PANTHER" id="PTHR34856">
    <property type="entry name" value="PROTEIN NRFD"/>
    <property type="match status" value="1"/>
</dbReference>
<gene>
    <name evidence="8" type="primary">dsrP</name>
    <name evidence="8" type="ORF">ws034A6_0008</name>
</gene>
<feature type="transmembrane region" description="Helical" evidence="7">
    <location>
        <begin position="362"/>
        <end position="383"/>
    </location>
</feature>
<dbReference type="GO" id="GO:0005886">
    <property type="term" value="C:plasma membrane"/>
    <property type="evidence" value="ECO:0007669"/>
    <property type="project" value="UniProtKB-SubCell"/>
</dbReference>
<dbReference type="AlphaFoldDB" id="I1X564"/>
<dbReference type="EMBL" id="JQ256787">
    <property type="protein sequence ID" value="AFI78639.1"/>
    <property type="molecule type" value="Genomic_DNA"/>
</dbReference>
<evidence type="ECO:0000256" key="3">
    <source>
        <dbReference type="ARBA" id="ARBA00022475"/>
    </source>
</evidence>
<protein>
    <submittedName>
        <fullName evidence="8">Sulfur oxidation protein DsrP</fullName>
    </submittedName>
</protein>
<evidence type="ECO:0000313" key="8">
    <source>
        <dbReference type="EMBL" id="AFI78639.1"/>
    </source>
</evidence>
<keyword evidence="6 7" id="KW-0472">Membrane</keyword>
<proteinExistence type="inferred from homology"/>
<sequence length="402" mass="44005">MKKLDFREIDGGLPFYMLVGIIGVFVLAGLGASYYMEHNGHWVTGMSNQIIWGTPHVFAVFLIVAASGALNVASISSVFNKSAYKPLARLSGLLAIALLVGGLAVLVLDLGRPDRLIVAMTFYNFKSIFAWNIMLYTGFMAVVGVYIWMMMEQKMNRFTKSAGISAFVWRLILTTGTGSIFGFLVAREAYDAALLAPMFIIMSFSFGLAIFILVLMALYKWSDRPLGDAILMRLKNLLGVFIAAVLYFVIVYHLTNLYITQHHGVERFILMDGGIYTQLFWIVQIGLGSLVPLALLYHPSTGKSRGWIGIASLLVIIGGLAQMYVIIIGGQAYPMELFPGKEVSSSFFDGVIASYTPSLPEFILGLSGIAVALAATVVGVRVLRFMPVSLADEQVDPHYSAD</sequence>
<feature type="transmembrane region" description="Helical" evidence="7">
    <location>
        <begin position="307"/>
        <end position="329"/>
    </location>
</feature>
<comment type="similarity">
    <text evidence="2">Belongs to the NrfD family.</text>
</comment>
<evidence type="ECO:0000256" key="6">
    <source>
        <dbReference type="ARBA" id="ARBA00023136"/>
    </source>
</evidence>
<evidence type="ECO:0000256" key="2">
    <source>
        <dbReference type="ARBA" id="ARBA00008929"/>
    </source>
</evidence>
<name>I1X564_9BACT</name>
<feature type="transmembrane region" description="Helical" evidence="7">
    <location>
        <begin position="237"/>
        <end position="255"/>
    </location>
</feature>
<keyword evidence="4 7" id="KW-0812">Transmembrane</keyword>